<evidence type="ECO:0000313" key="3">
    <source>
        <dbReference type="Proteomes" id="UP001396334"/>
    </source>
</evidence>
<dbReference type="Proteomes" id="UP001396334">
    <property type="component" value="Unassembled WGS sequence"/>
</dbReference>
<proteinExistence type="predicted"/>
<keyword evidence="3" id="KW-1185">Reference proteome</keyword>
<name>A0ABR2QZC8_9ROSI</name>
<evidence type="ECO:0000256" key="1">
    <source>
        <dbReference type="SAM" id="MobiDB-lite"/>
    </source>
</evidence>
<dbReference type="EMBL" id="JBBPBN010000030">
    <property type="protein sequence ID" value="KAK9005841.1"/>
    <property type="molecule type" value="Genomic_DNA"/>
</dbReference>
<accession>A0ABR2QZC8</accession>
<organism evidence="2 3">
    <name type="scientific">Hibiscus sabdariffa</name>
    <name type="common">roselle</name>
    <dbReference type="NCBI Taxonomy" id="183260"/>
    <lineage>
        <taxon>Eukaryota</taxon>
        <taxon>Viridiplantae</taxon>
        <taxon>Streptophyta</taxon>
        <taxon>Embryophyta</taxon>
        <taxon>Tracheophyta</taxon>
        <taxon>Spermatophyta</taxon>
        <taxon>Magnoliopsida</taxon>
        <taxon>eudicotyledons</taxon>
        <taxon>Gunneridae</taxon>
        <taxon>Pentapetalae</taxon>
        <taxon>rosids</taxon>
        <taxon>malvids</taxon>
        <taxon>Malvales</taxon>
        <taxon>Malvaceae</taxon>
        <taxon>Malvoideae</taxon>
        <taxon>Hibiscus</taxon>
    </lineage>
</organism>
<gene>
    <name evidence="2" type="ORF">V6N11_043261</name>
</gene>
<comment type="caution">
    <text evidence="2">The sequence shown here is derived from an EMBL/GenBank/DDBJ whole genome shotgun (WGS) entry which is preliminary data.</text>
</comment>
<protein>
    <submittedName>
        <fullName evidence="2">Uncharacterized protein</fullName>
    </submittedName>
</protein>
<sequence>MQKATGTGYSLSSIGDDTQMNNRQPVITLHLKLAITLIETTRDNSIVNRQPAVMTGERSNLVPAVETANNRHLDFNRRSTNRNSKKLIGGHPSSTRSGKGSFRLVVEG</sequence>
<reference evidence="2 3" key="1">
    <citation type="journal article" date="2024" name="G3 (Bethesda)">
        <title>Genome assembly of Hibiscus sabdariffa L. provides insights into metabolisms of medicinal natural products.</title>
        <authorList>
            <person name="Kim T."/>
        </authorList>
    </citation>
    <scope>NUCLEOTIDE SEQUENCE [LARGE SCALE GENOMIC DNA]</scope>
    <source>
        <strain evidence="2">TK-2024</strain>
        <tissue evidence="2">Old leaves</tissue>
    </source>
</reference>
<evidence type="ECO:0000313" key="2">
    <source>
        <dbReference type="EMBL" id="KAK9005841.1"/>
    </source>
</evidence>
<feature type="region of interest" description="Disordered" evidence="1">
    <location>
        <begin position="1"/>
        <end position="21"/>
    </location>
</feature>
<feature type="region of interest" description="Disordered" evidence="1">
    <location>
        <begin position="77"/>
        <end position="108"/>
    </location>
</feature>